<dbReference type="PANTHER" id="PTHR11819">
    <property type="entry name" value="SOLUTE CARRIER FAMILY 5"/>
    <property type="match status" value="1"/>
</dbReference>
<evidence type="ECO:0000256" key="2">
    <source>
        <dbReference type="ARBA" id="ARBA00006434"/>
    </source>
</evidence>
<feature type="transmembrane region" description="Helical" evidence="16">
    <location>
        <begin position="1086"/>
        <end position="1111"/>
    </location>
</feature>
<dbReference type="Pfam" id="PF01435">
    <property type="entry name" value="Peptidase_M48"/>
    <property type="match status" value="1"/>
</dbReference>
<feature type="transmembrane region" description="Helical" evidence="16">
    <location>
        <begin position="6"/>
        <end position="30"/>
    </location>
</feature>
<feature type="transmembrane region" description="Helical" evidence="16">
    <location>
        <begin position="125"/>
        <end position="151"/>
    </location>
</feature>
<feature type="transmembrane region" description="Helical" evidence="16">
    <location>
        <begin position="78"/>
        <end position="104"/>
    </location>
</feature>
<dbReference type="OrthoDB" id="6132759at2759"/>
<feature type="transmembrane region" description="Helical" evidence="16">
    <location>
        <begin position="429"/>
        <end position="453"/>
    </location>
</feature>
<comment type="subcellular location">
    <subcellularLocation>
        <location evidence="1">Membrane</location>
        <topology evidence="1">Multi-pass membrane protein</topology>
    </subcellularLocation>
</comment>
<evidence type="ECO:0000256" key="5">
    <source>
        <dbReference type="ARBA" id="ARBA00022692"/>
    </source>
</evidence>
<keyword evidence="6 14" id="KW-0479">Metal-binding</keyword>
<dbReference type="InterPro" id="IPR032456">
    <property type="entry name" value="Peptidase_M48_N"/>
</dbReference>
<keyword evidence="20" id="KW-1185">Reference proteome</keyword>
<dbReference type="GO" id="GO:0005412">
    <property type="term" value="F:D-glucose:sodium symporter activity"/>
    <property type="evidence" value="ECO:0007669"/>
    <property type="project" value="TreeGrafter"/>
</dbReference>
<keyword evidence="11 16" id="KW-0472">Membrane</keyword>
<dbReference type="InterPro" id="IPR027057">
    <property type="entry name" value="CAXX_Prtase_1"/>
</dbReference>
<evidence type="ECO:0000259" key="17">
    <source>
        <dbReference type="Pfam" id="PF01435"/>
    </source>
</evidence>
<accession>A0A6S7HN21</accession>
<feature type="active site" evidence="13">
    <location>
        <position position="1037"/>
    </location>
</feature>
<feature type="transmembrane region" description="Helical" evidence="16">
    <location>
        <begin position="251"/>
        <end position="269"/>
    </location>
</feature>
<keyword evidence="4" id="KW-0645">Protease</keyword>
<evidence type="ECO:0000256" key="1">
    <source>
        <dbReference type="ARBA" id="ARBA00004141"/>
    </source>
</evidence>
<evidence type="ECO:0000256" key="14">
    <source>
        <dbReference type="PIRSR" id="PIRSR627057-2"/>
    </source>
</evidence>
<keyword evidence="10" id="KW-0482">Metalloprotease</keyword>
<reference evidence="19" key="1">
    <citation type="submission" date="2020-04" db="EMBL/GenBank/DDBJ databases">
        <authorList>
            <person name="Alioto T."/>
            <person name="Alioto T."/>
            <person name="Gomez Garrido J."/>
        </authorList>
    </citation>
    <scope>NUCLEOTIDE SEQUENCE</scope>
    <source>
        <strain evidence="19">A484AB</strain>
    </source>
</reference>
<dbReference type="GO" id="GO:0071586">
    <property type="term" value="P:CAAX-box protein processing"/>
    <property type="evidence" value="ECO:0007669"/>
    <property type="project" value="InterPro"/>
</dbReference>
<protein>
    <recommendedName>
        <fullName evidence="3">Ste24 endopeptidase</fullName>
        <ecNumber evidence="3">3.4.24.84</ecNumber>
    </recommendedName>
</protein>
<feature type="binding site" evidence="14">
    <location>
        <position position="1040"/>
    </location>
    <ligand>
        <name>Zn(2+)</name>
        <dbReference type="ChEBI" id="CHEBI:29105"/>
        <note>catalytic</note>
    </ligand>
</feature>
<gene>
    <name evidence="19" type="ORF">PACLA_8A059931</name>
</gene>
<evidence type="ECO:0000313" key="20">
    <source>
        <dbReference type="Proteomes" id="UP001152795"/>
    </source>
</evidence>
<comment type="catalytic activity">
    <reaction evidence="12">
        <text>Hydrolyzes the peptide bond -P2-(S-farnesyl or geranylgeranyl)C-P1'-P2'-P3'-COOH where P1' and P2' are amino acids with aliphatic side chains and P3' is any C-terminal residue.</text>
        <dbReference type="EC" id="3.4.24.84"/>
    </reaction>
</comment>
<feature type="binding site" evidence="14">
    <location>
        <position position="1036"/>
    </location>
    <ligand>
        <name>Zn(2+)</name>
        <dbReference type="ChEBI" id="CHEBI:29105"/>
        <note>catalytic</note>
    </ligand>
</feature>
<dbReference type="Gene3D" id="1.20.1730.10">
    <property type="entry name" value="Sodium/glucose cotransporter"/>
    <property type="match status" value="1"/>
</dbReference>
<feature type="active site" description="Proton donor" evidence="13">
    <location>
        <position position="1120"/>
    </location>
</feature>
<dbReference type="Gene3D" id="3.30.2010.10">
    <property type="entry name" value="Metalloproteases ('zincins'), catalytic domain"/>
    <property type="match status" value="1"/>
</dbReference>
<dbReference type="NCBIfam" id="TIGR00813">
    <property type="entry name" value="sss"/>
    <property type="match status" value="1"/>
</dbReference>
<feature type="transmembrane region" description="Helical" evidence="16">
    <location>
        <begin position="1058"/>
        <end position="1080"/>
    </location>
</feature>
<feature type="domain" description="Peptidase M48" evidence="17">
    <location>
        <begin position="894"/>
        <end position="1172"/>
    </location>
</feature>
<feature type="transmembrane region" description="Helical" evidence="16">
    <location>
        <begin position="460"/>
        <end position="482"/>
    </location>
</feature>
<dbReference type="Pfam" id="PF00474">
    <property type="entry name" value="SSF"/>
    <property type="match status" value="1"/>
</dbReference>
<comment type="cofactor">
    <cofactor evidence="14">
        <name>Zn(2+)</name>
        <dbReference type="ChEBI" id="CHEBI:29105"/>
    </cofactor>
    <text evidence="14">Binds 1 zinc ion per subunit.</text>
</comment>
<feature type="compositionally biased region" description="Basic and acidic residues" evidence="15">
    <location>
        <begin position="1002"/>
        <end position="1019"/>
    </location>
</feature>
<dbReference type="Proteomes" id="UP001152795">
    <property type="component" value="Unassembled WGS sequence"/>
</dbReference>
<feature type="compositionally biased region" description="Acidic residues" evidence="15">
    <location>
        <begin position="959"/>
        <end position="969"/>
    </location>
</feature>
<dbReference type="PROSITE" id="PS50283">
    <property type="entry name" value="NA_SOLUT_SYMP_3"/>
    <property type="match status" value="1"/>
</dbReference>
<keyword evidence="9 16" id="KW-1133">Transmembrane helix</keyword>
<feature type="compositionally biased region" description="Polar residues" evidence="15">
    <location>
        <begin position="985"/>
        <end position="994"/>
    </location>
</feature>
<dbReference type="InterPro" id="IPR001915">
    <property type="entry name" value="Peptidase_M48"/>
</dbReference>
<dbReference type="InterPro" id="IPR018212">
    <property type="entry name" value="Na/solute_symporter_CS"/>
</dbReference>
<dbReference type="InterPro" id="IPR038377">
    <property type="entry name" value="Na/Glc_symporter_sf"/>
</dbReference>
<feature type="transmembrane region" description="Helical" evidence="16">
    <location>
        <begin position="157"/>
        <end position="184"/>
    </location>
</feature>
<comment type="similarity">
    <text evidence="2">Belongs to the sodium:solute symporter (SSF) (TC 2.A.21) family.</text>
</comment>
<evidence type="ECO:0000256" key="11">
    <source>
        <dbReference type="ARBA" id="ARBA00023136"/>
    </source>
</evidence>
<dbReference type="Pfam" id="PF16491">
    <property type="entry name" value="Peptidase_M48_N"/>
    <property type="match status" value="1"/>
</dbReference>
<dbReference type="InterPro" id="IPR001734">
    <property type="entry name" value="Na/solute_symporter"/>
</dbReference>
<evidence type="ECO:0000256" key="9">
    <source>
        <dbReference type="ARBA" id="ARBA00022989"/>
    </source>
</evidence>
<evidence type="ECO:0000256" key="3">
    <source>
        <dbReference type="ARBA" id="ARBA00012336"/>
    </source>
</evidence>
<feature type="transmembrane region" description="Helical" evidence="16">
    <location>
        <begin position="290"/>
        <end position="311"/>
    </location>
</feature>
<evidence type="ECO:0000256" key="10">
    <source>
        <dbReference type="ARBA" id="ARBA00023049"/>
    </source>
</evidence>
<sequence>MAESRINAVDVVVIVAYFLIVIGVGLWAMYKSNRGTVTGYFLAGRFMTFIPVGASLFASNIGSEHFIGLAGSGAAAGIGVGAFEFNALILLQVLGWVFLPVYMASGIRTMPEYIQRRFGGQRLRVYLACLSLLLYIFTKISVNMFSASLFINQALGWNIYFGILLQLALTSLCTALGGLTAVIYTDTLSAFVMVLGAMVVAIKAFIEVGGYSGLQDKYMMAIPNSSIPNTTCGIPREDSFVLLRNAVDSDIPWPGFVLGVTASSIWYWCADQVIVQRALAAKNLSHGKAACLMAGYIKILPMFLLVMPGMISRVLYTDEVACVGEACKDVCGSTVACSNIAYPRLVLGIMPPGLRGAMFAVMMAALMSDLTSIFNSSSTIFTLDIYSRIRQKASTRELMIVGRIWVVVMCGVSILWIPVVERFQGGQMFLYIQAISSYLAPPICALYLLAILWKRVNEFGAFYGMMIGFVLGISRMICDFAFPQPKCGDADTRPGYVKLNFMYFALIMFVVTTVCIVVLSFFGEESEPEKISRLTYWTRFDAVDESSVVPNKTESFEMVNKVEEKPDKNENEEMKIEDVDVVTEGNDDSMCKKAYKWLCGLEVGHQDAVNAEQLQEERIKKSSSLKQNPRISLILNINLGIIFSGSQNSGPLHEKLNEVLVSKVQEVQAQNFEKMVEIYDSHLVLGTLAFLWLVYLWESYLLKRQCNVLKTTDEIPIELRHVLDKETFEKSRLYQLDSKNFGFWNSIYSQIETTLVLLFGGIPLLWWLAGKVLHRFGYDESYEILQSMVFAILGSIYSLITGIPWAIYSTFVIEERHGFNKQTFGFFVKDTIKKFIVSMIIGLPIMAGLIYIIKWGGDYFFVYCWIFTLLISLFLLTIYMDYIAPLFDKFTPVPEGELRTAIEMLAQRIDFPLTKLLVVEGSKRSSHSNAYFYGFYKNKKIVLFDTLLSEGVMPKKEEEGTEEGTEGGNEEQGRDDGGVDDGNEEQNVQSSMDNGEQPETGEEVKADEKTTAENKEEKKTKRLGCTNQEVLAVLSHEMGHWKLNHTVKNLIISQFNTLFCFMVFGFLVHWKVLFASFGFASSQPTLIGLLIVFQFIFSPYNELLGFLMTVLSRRFEFQADRFGKDLGYAYPLESALIKLHKDNLGFPVADKLYSTYHYSHPPIIERIQALRGKKND</sequence>
<feature type="transmembrane region" description="Helical" evidence="16">
    <location>
        <begin position="502"/>
        <end position="523"/>
    </location>
</feature>
<proteinExistence type="inferred from homology"/>
<keyword evidence="8 14" id="KW-0862">Zinc</keyword>
<feature type="domain" description="CAAX prenyl protease 1 N-terminal" evidence="18">
    <location>
        <begin position="705"/>
        <end position="889"/>
    </location>
</feature>
<evidence type="ECO:0000256" key="15">
    <source>
        <dbReference type="SAM" id="MobiDB-lite"/>
    </source>
</evidence>
<evidence type="ECO:0000259" key="18">
    <source>
        <dbReference type="Pfam" id="PF16491"/>
    </source>
</evidence>
<feature type="transmembrane region" description="Helical" evidence="16">
    <location>
        <begin position="191"/>
        <end position="211"/>
    </location>
</feature>
<evidence type="ECO:0000256" key="8">
    <source>
        <dbReference type="ARBA" id="ARBA00022833"/>
    </source>
</evidence>
<evidence type="ECO:0000256" key="7">
    <source>
        <dbReference type="ARBA" id="ARBA00022801"/>
    </source>
</evidence>
<feature type="binding site" evidence="14">
    <location>
        <position position="1116"/>
    </location>
    <ligand>
        <name>Zn(2+)</name>
        <dbReference type="ChEBI" id="CHEBI:29105"/>
        <note>catalytic</note>
    </ligand>
</feature>
<dbReference type="PROSITE" id="PS00457">
    <property type="entry name" value="NA_SOLUT_SYMP_2"/>
    <property type="match status" value="1"/>
</dbReference>
<feature type="transmembrane region" description="Helical" evidence="16">
    <location>
        <begin position="37"/>
        <end position="58"/>
    </location>
</feature>
<organism evidence="19 20">
    <name type="scientific">Paramuricea clavata</name>
    <name type="common">Red gorgonian</name>
    <name type="synonym">Violescent sea-whip</name>
    <dbReference type="NCBI Taxonomy" id="317549"/>
    <lineage>
        <taxon>Eukaryota</taxon>
        <taxon>Metazoa</taxon>
        <taxon>Cnidaria</taxon>
        <taxon>Anthozoa</taxon>
        <taxon>Octocorallia</taxon>
        <taxon>Malacalcyonacea</taxon>
        <taxon>Plexauridae</taxon>
        <taxon>Paramuricea</taxon>
    </lineage>
</organism>
<evidence type="ECO:0000256" key="4">
    <source>
        <dbReference type="ARBA" id="ARBA00022670"/>
    </source>
</evidence>
<feature type="transmembrane region" description="Helical" evidence="16">
    <location>
        <begin position="859"/>
        <end position="879"/>
    </location>
</feature>
<dbReference type="EC" id="3.4.24.84" evidence="3"/>
<name>A0A6S7HN21_PARCT</name>
<dbReference type="GO" id="GO:0046872">
    <property type="term" value="F:metal ion binding"/>
    <property type="evidence" value="ECO:0007669"/>
    <property type="project" value="UniProtKB-KW"/>
</dbReference>
<feature type="transmembrane region" description="Helical" evidence="16">
    <location>
        <begin position="789"/>
        <end position="813"/>
    </location>
</feature>
<comment type="caution">
    <text evidence="19">The sequence shown here is derived from an EMBL/GenBank/DDBJ whole genome shotgun (WGS) entry which is preliminary data.</text>
</comment>
<keyword evidence="5 16" id="KW-0812">Transmembrane</keyword>
<evidence type="ECO:0000256" key="13">
    <source>
        <dbReference type="PIRSR" id="PIRSR627057-1"/>
    </source>
</evidence>
<feature type="transmembrane region" description="Helical" evidence="16">
    <location>
        <begin position="398"/>
        <end position="417"/>
    </location>
</feature>
<dbReference type="AlphaFoldDB" id="A0A6S7HN21"/>
<feature type="region of interest" description="Disordered" evidence="15">
    <location>
        <begin position="954"/>
        <end position="1020"/>
    </location>
</feature>
<dbReference type="GO" id="GO:0004222">
    <property type="term" value="F:metalloendopeptidase activity"/>
    <property type="evidence" value="ECO:0007669"/>
    <property type="project" value="InterPro"/>
</dbReference>
<evidence type="ECO:0000256" key="6">
    <source>
        <dbReference type="ARBA" id="ARBA00022723"/>
    </source>
</evidence>
<evidence type="ECO:0000313" key="19">
    <source>
        <dbReference type="EMBL" id="CAB4004993.1"/>
    </source>
</evidence>
<feature type="transmembrane region" description="Helical" evidence="16">
    <location>
        <begin position="834"/>
        <end position="853"/>
    </location>
</feature>
<feature type="transmembrane region" description="Helical" evidence="16">
    <location>
        <begin position="357"/>
        <end position="386"/>
    </location>
</feature>
<feature type="transmembrane region" description="Helical" evidence="16">
    <location>
        <begin position="747"/>
        <end position="769"/>
    </location>
</feature>
<dbReference type="EMBL" id="CACRXK020005067">
    <property type="protein sequence ID" value="CAB4004993.1"/>
    <property type="molecule type" value="Genomic_DNA"/>
</dbReference>
<evidence type="ECO:0000256" key="16">
    <source>
        <dbReference type="SAM" id="Phobius"/>
    </source>
</evidence>
<dbReference type="GO" id="GO:0005886">
    <property type="term" value="C:plasma membrane"/>
    <property type="evidence" value="ECO:0007669"/>
    <property type="project" value="TreeGrafter"/>
</dbReference>
<dbReference type="CDD" id="cd07343">
    <property type="entry name" value="M48A_Zmpste24p_like"/>
    <property type="match status" value="1"/>
</dbReference>
<evidence type="ECO:0000256" key="12">
    <source>
        <dbReference type="ARBA" id="ARBA00044456"/>
    </source>
</evidence>
<keyword evidence="7" id="KW-0378">Hydrolase</keyword>
<dbReference type="PANTHER" id="PTHR11819:SF150">
    <property type="entry name" value="SODIUM_MYO-INOSITOL COTRANSPORTER"/>
    <property type="match status" value="1"/>
</dbReference>